<sequence>MNRFTSTEHGAIEKAPEQQRRSEPDSPLAHRIERHSDGKPRESSPVPATTTEPSNRGRKPLRASDQKG</sequence>
<evidence type="ECO:0000256" key="1">
    <source>
        <dbReference type="SAM" id="MobiDB-lite"/>
    </source>
</evidence>
<gene>
    <name evidence="2" type="ORF">SAMN05216577_111154</name>
</gene>
<accession>A0AAQ1HN69</accession>
<name>A0AAQ1HN69_9PSED</name>
<evidence type="ECO:0000313" key="3">
    <source>
        <dbReference type="Proteomes" id="UP000183385"/>
    </source>
</evidence>
<reference evidence="2 3" key="1">
    <citation type="submission" date="2016-10" db="EMBL/GenBank/DDBJ databases">
        <authorList>
            <person name="Varghese N."/>
            <person name="Submissions S."/>
        </authorList>
    </citation>
    <scope>NUCLEOTIDE SEQUENCE [LARGE SCALE GENOMIC DNA]</scope>
    <source>
        <strain evidence="2 3">LMG 18378</strain>
    </source>
</reference>
<dbReference type="Proteomes" id="UP000183385">
    <property type="component" value="Unassembled WGS sequence"/>
</dbReference>
<dbReference type="EMBL" id="FOLS01000011">
    <property type="protein sequence ID" value="SFC85968.1"/>
    <property type="molecule type" value="Genomic_DNA"/>
</dbReference>
<keyword evidence="3" id="KW-1185">Reference proteome</keyword>
<dbReference type="AlphaFoldDB" id="A0AAQ1HN69"/>
<feature type="compositionally biased region" description="Basic and acidic residues" evidence="1">
    <location>
        <begin position="10"/>
        <end position="42"/>
    </location>
</feature>
<evidence type="ECO:0000313" key="2">
    <source>
        <dbReference type="EMBL" id="SFC85968.1"/>
    </source>
</evidence>
<feature type="region of interest" description="Disordered" evidence="1">
    <location>
        <begin position="1"/>
        <end position="68"/>
    </location>
</feature>
<organism evidence="2 3">
    <name type="scientific">Pseudomonas citronellolis</name>
    <dbReference type="NCBI Taxonomy" id="53408"/>
    <lineage>
        <taxon>Bacteria</taxon>
        <taxon>Pseudomonadati</taxon>
        <taxon>Pseudomonadota</taxon>
        <taxon>Gammaproteobacteria</taxon>
        <taxon>Pseudomonadales</taxon>
        <taxon>Pseudomonadaceae</taxon>
        <taxon>Pseudomonas</taxon>
    </lineage>
</organism>
<comment type="caution">
    <text evidence="2">The sequence shown here is derived from an EMBL/GenBank/DDBJ whole genome shotgun (WGS) entry which is preliminary data.</text>
</comment>
<proteinExistence type="predicted"/>
<protein>
    <submittedName>
        <fullName evidence="2">Uncharacterized protein</fullName>
    </submittedName>
</protein>